<sequence length="126" mass="14078">MKVVRNRPVTPRDNQSAFGQRIGLRRHLPFPRPLRAIRRSSAGELNLEALRQHYDVFRLDKRRKGHWNPAVGGQVLLSNVPWTRTVAVDQSERAAAVVVDGRLDVVLHAAAERQASGVKDRGLSCG</sequence>
<gene>
    <name evidence="1" type="ORF">PanWU01x14_085890</name>
</gene>
<keyword evidence="2" id="KW-1185">Reference proteome</keyword>
<evidence type="ECO:0000313" key="1">
    <source>
        <dbReference type="EMBL" id="PON69805.1"/>
    </source>
</evidence>
<dbReference type="AlphaFoldDB" id="A0A2P5D941"/>
<accession>A0A2P5D941</accession>
<protein>
    <submittedName>
        <fullName evidence="1">Uncharacterized protein</fullName>
    </submittedName>
</protein>
<dbReference type="Proteomes" id="UP000237105">
    <property type="component" value="Unassembled WGS sequence"/>
</dbReference>
<comment type="caution">
    <text evidence="1">The sequence shown here is derived from an EMBL/GenBank/DDBJ whole genome shotgun (WGS) entry which is preliminary data.</text>
</comment>
<reference evidence="2" key="1">
    <citation type="submission" date="2016-06" db="EMBL/GenBank/DDBJ databases">
        <title>Parallel loss of symbiosis genes in relatives of nitrogen-fixing non-legume Parasponia.</title>
        <authorList>
            <person name="Van Velzen R."/>
            <person name="Holmer R."/>
            <person name="Bu F."/>
            <person name="Rutten L."/>
            <person name="Van Zeijl A."/>
            <person name="Liu W."/>
            <person name="Santuari L."/>
            <person name="Cao Q."/>
            <person name="Sharma T."/>
            <person name="Shen D."/>
            <person name="Roswanjaya Y."/>
            <person name="Wardhani T."/>
            <person name="Kalhor M.S."/>
            <person name="Jansen J."/>
            <person name="Van den Hoogen J."/>
            <person name="Gungor B."/>
            <person name="Hartog M."/>
            <person name="Hontelez J."/>
            <person name="Verver J."/>
            <person name="Yang W.-C."/>
            <person name="Schijlen E."/>
            <person name="Repin R."/>
            <person name="Schilthuizen M."/>
            <person name="Schranz E."/>
            <person name="Heidstra R."/>
            <person name="Miyata K."/>
            <person name="Fedorova E."/>
            <person name="Kohlen W."/>
            <person name="Bisseling T."/>
            <person name="Smit S."/>
            <person name="Geurts R."/>
        </authorList>
    </citation>
    <scope>NUCLEOTIDE SEQUENCE [LARGE SCALE GENOMIC DNA]</scope>
    <source>
        <strain evidence="2">cv. WU1-14</strain>
    </source>
</reference>
<organism evidence="1 2">
    <name type="scientific">Parasponia andersonii</name>
    <name type="common">Sponia andersonii</name>
    <dbReference type="NCBI Taxonomy" id="3476"/>
    <lineage>
        <taxon>Eukaryota</taxon>
        <taxon>Viridiplantae</taxon>
        <taxon>Streptophyta</taxon>
        <taxon>Embryophyta</taxon>
        <taxon>Tracheophyta</taxon>
        <taxon>Spermatophyta</taxon>
        <taxon>Magnoliopsida</taxon>
        <taxon>eudicotyledons</taxon>
        <taxon>Gunneridae</taxon>
        <taxon>Pentapetalae</taxon>
        <taxon>rosids</taxon>
        <taxon>fabids</taxon>
        <taxon>Rosales</taxon>
        <taxon>Cannabaceae</taxon>
        <taxon>Parasponia</taxon>
    </lineage>
</organism>
<dbReference type="OrthoDB" id="10337536at2759"/>
<proteinExistence type="predicted"/>
<dbReference type="EMBL" id="JXTB01000054">
    <property type="protein sequence ID" value="PON69805.1"/>
    <property type="molecule type" value="Genomic_DNA"/>
</dbReference>
<name>A0A2P5D941_PARAD</name>
<evidence type="ECO:0000313" key="2">
    <source>
        <dbReference type="Proteomes" id="UP000237105"/>
    </source>
</evidence>